<dbReference type="AlphaFoldDB" id="A0A078KWV4"/>
<dbReference type="EMBL" id="CCSB01000002">
    <property type="protein sequence ID" value="CDZ77431.1"/>
    <property type="molecule type" value="Genomic_DNA"/>
</dbReference>
<keyword evidence="2" id="KW-1185">Reference proteome</keyword>
<name>A0A078KWV4_9GAMM</name>
<organism evidence="1 2">
    <name type="scientific">Legionella massiliensis</name>
    <dbReference type="NCBI Taxonomy" id="1034943"/>
    <lineage>
        <taxon>Bacteria</taxon>
        <taxon>Pseudomonadati</taxon>
        <taxon>Pseudomonadota</taxon>
        <taxon>Gammaproteobacteria</taxon>
        <taxon>Legionellales</taxon>
        <taxon>Legionellaceae</taxon>
        <taxon>Legionella</taxon>
    </lineage>
</organism>
<gene>
    <name evidence="1" type="ORF">BN59_01714</name>
</gene>
<dbReference type="Proteomes" id="UP000044071">
    <property type="component" value="Unassembled WGS sequence"/>
</dbReference>
<evidence type="ECO:0008006" key="3">
    <source>
        <dbReference type="Google" id="ProtNLM"/>
    </source>
</evidence>
<sequence length="107" mass="12500">MLIYEVNLEVNSAIFDNYMLWLKPHIGELLALKGFVKAELLLEQQAGEVAVKKVTVAYYLDNYEDYLNYIDNHAPHMRKDALERFNGQFRVHSRRVLHVEGSYLAQT</sequence>
<evidence type="ECO:0000313" key="1">
    <source>
        <dbReference type="EMBL" id="CDZ77431.1"/>
    </source>
</evidence>
<accession>A0A078KWV4</accession>
<protein>
    <recommendedName>
        <fullName evidence="3">DUF4286 domain-containing protein</fullName>
    </recommendedName>
</protein>
<dbReference type="InterPro" id="IPR025563">
    <property type="entry name" value="DUF4286"/>
</dbReference>
<dbReference type="Pfam" id="PF14114">
    <property type="entry name" value="DUF4286"/>
    <property type="match status" value="1"/>
</dbReference>
<dbReference type="STRING" id="1034943.BN59_01714"/>
<dbReference type="RefSeq" id="WP_043873970.1">
    <property type="nucleotide sequence ID" value="NZ_CCVW01000002.1"/>
</dbReference>
<evidence type="ECO:0000313" key="2">
    <source>
        <dbReference type="Proteomes" id="UP000044071"/>
    </source>
</evidence>
<proteinExistence type="predicted"/>
<dbReference type="eggNOG" id="ENOG5033C6N">
    <property type="taxonomic scope" value="Bacteria"/>
</dbReference>
<reference evidence="1 2" key="1">
    <citation type="submission" date="2014-06" db="EMBL/GenBank/DDBJ databases">
        <authorList>
            <person name="Urmite Genomes Urmite Genomes"/>
        </authorList>
    </citation>
    <scope>NUCLEOTIDE SEQUENCE [LARGE SCALE GENOMIC DNA]</scope>
</reference>
<dbReference type="OrthoDB" id="34442at2"/>